<evidence type="ECO:0000256" key="1">
    <source>
        <dbReference type="ARBA" id="ARBA00004123"/>
    </source>
</evidence>
<dbReference type="Pfam" id="PF07808">
    <property type="entry name" value="RED_N"/>
    <property type="match status" value="1"/>
</dbReference>
<evidence type="ECO:0000313" key="5">
    <source>
        <dbReference type="EMBL" id="KJP90084.1"/>
    </source>
</evidence>
<dbReference type="OrthoDB" id="3366823at2759"/>
<evidence type="ECO:0000256" key="2">
    <source>
        <dbReference type="ARBA" id="ARBA00023242"/>
    </source>
</evidence>
<evidence type="ECO:0000259" key="4">
    <source>
        <dbReference type="Pfam" id="PF07808"/>
    </source>
</evidence>
<feature type="region of interest" description="Disordered" evidence="3">
    <location>
        <begin position="24"/>
        <end position="64"/>
    </location>
</feature>
<feature type="compositionally biased region" description="Basic and acidic residues" evidence="3">
    <location>
        <begin position="48"/>
        <end position="64"/>
    </location>
</feature>
<feature type="compositionally biased region" description="Basic and acidic residues" evidence="3">
    <location>
        <begin position="382"/>
        <end position="394"/>
    </location>
</feature>
<dbReference type="InterPro" id="IPR012916">
    <property type="entry name" value="RED_N"/>
</dbReference>
<accession>A0A0D9QSS1</accession>
<dbReference type="OMA" id="WQQTNGY"/>
<evidence type="ECO:0000256" key="3">
    <source>
        <dbReference type="SAM" id="MobiDB-lite"/>
    </source>
</evidence>
<dbReference type="PANTHER" id="PTHR12765">
    <property type="entry name" value="RED PROTEIN IK FACTOR CYTOKINE IK"/>
    <property type="match status" value="1"/>
</dbReference>
<dbReference type="GeneID" id="24265567"/>
<reference evidence="5 6" key="1">
    <citation type="submission" date="2014-03" db="EMBL/GenBank/DDBJ databases">
        <title>The Genome Sequence of Plasmodium fragile nilgiri.</title>
        <authorList>
            <consortium name="The Broad Institute Genomics Platform"/>
            <consortium name="The Broad Institute Genome Sequencing Center for Infectious Disease"/>
            <person name="Neafsey D."/>
            <person name="Duraisingh M."/>
            <person name="Young S.K."/>
            <person name="Zeng Q."/>
            <person name="Gargeya S."/>
            <person name="Abouelleil A."/>
            <person name="Alvarado L."/>
            <person name="Chapman S.B."/>
            <person name="Gainer-Dewar J."/>
            <person name="Goldberg J."/>
            <person name="Griggs A."/>
            <person name="Gujja S."/>
            <person name="Hansen M."/>
            <person name="Howarth C."/>
            <person name="Imamovic A."/>
            <person name="Larimer J."/>
            <person name="Pearson M."/>
            <person name="Poon T.W."/>
            <person name="Priest M."/>
            <person name="Roberts A."/>
            <person name="Saif S."/>
            <person name="Shea T."/>
            <person name="Sykes S."/>
            <person name="Wortman J."/>
            <person name="Nusbaum C."/>
            <person name="Birren B."/>
        </authorList>
    </citation>
    <scope>NUCLEOTIDE SEQUENCE [LARGE SCALE GENOMIC DNA]</scope>
    <source>
        <strain evidence="6">nilgiri</strain>
    </source>
</reference>
<dbReference type="GO" id="GO:0005634">
    <property type="term" value="C:nucleus"/>
    <property type="evidence" value="ECO:0007669"/>
    <property type="project" value="UniProtKB-SubCell"/>
</dbReference>
<protein>
    <recommendedName>
        <fullName evidence="4">RED-like N-terminal domain-containing protein</fullName>
    </recommendedName>
</protein>
<gene>
    <name evidence="5" type="ORF">AK88_00253</name>
</gene>
<dbReference type="InterPro" id="IPR039896">
    <property type="entry name" value="Red-like"/>
</dbReference>
<dbReference type="VEuPathDB" id="PlasmoDB:AK88_00253"/>
<dbReference type="Proteomes" id="UP000054561">
    <property type="component" value="Unassembled WGS sequence"/>
</dbReference>
<dbReference type="AlphaFoldDB" id="A0A0D9QSS1"/>
<feature type="domain" description="RED-like N-terminal" evidence="4">
    <location>
        <begin position="37"/>
        <end position="252"/>
    </location>
</feature>
<feature type="compositionally biased region" description="Acidic residues" evidence="3">
    <location>
        <begin position="320"/>
        <end position="341"/>
    </location>
</feature>
<keyword evidence="2" id="KW-0539">Nucleus</keyword>
<name>A0A0D9QSS1_PLAFR</name>
<feature type="region of interest" description="Disordered" evidence="3">
    <location>
        <begin position="276"/>
        <end position="402"/>
    </location>
</feature>
<proteinExistence type="predicted"/>
<comment type="subcellular location">
    <subcellularLocation>
        <location evidence="1">Nucleus</location>
    </subcellularLocation>
</comment>
<keyword evidence="6" id="KW-1185">Reference proteome</keyword>
<feature type="compositionally biased region" description="Basic residues" evidence="3">
    <location>
        <begin position="34"/>
        <end position="47"/>
    </location>
</feature>
<feature type="compositionally biased region" description="Basic and acidic residues" evidence="3">
    <location>
        <begin position="353"/>
        <end position="368"/>
    </location>
</feature>
<evidence type="ECO:0000313" key="6">
    <source>
        <dbReference type="Proteomes" id="UP000054561"/>
    </source>
</evidence>
<dbReference type="RefSeq" id="XP_012333327.1">
    <property type="nucleotide sequence ID" value="XM_012477904.1"/>
</dbReference>
<sequence length="421" mass="49460">MSGELTNSDFRLIFDNYEKEKKERENNLLLKEQKKLKRKQKYLTKKKKNEEKEEQKYRDRAEERRKGIVKDVPDASVLYDNAHNTIDESKFMGGDTEHTHLVKGLDYLLLNKVRNKLIDKISSEKEKLKANKTSDGRLSNKIPTFSNDESRHIFKYFFLYEHPHHIHFKKKIENIYDNIINNMKFKNYNKNIYSVNYKYNINMEVEKNDVPIRYIYKVDDVKVNYTYHLKSSVLDEIDVCFKWHMENRKKKKHERLPKRPLTGSFFQQEQNYELGQEDDDDIDIFKNDGGAVSGDTKRANSTATATDSANDRGNHVGSSADEEEDDDDDDDYSEEDEDDDGSSSASDVLTKQRNVEQHEKEKNKETQLDKSNNINLLYSGKLPDKGKSRTENENNKNSVTGNVFKDTYDECYPGYRKSGFF</sequence>
<feature type="compositionally biased region" description="Low complexity" evidence="3">
    <location>
        <begin position="299"/>
        <end position="308"/>
    </location>
</feature>
<organism evidence="5 6">
    <name type="scientific">Plasmodium fragile</name>
    <dbReference type="NCBI Taxonomy" id="5857"/>
    <lineage>
        <taxon>Eukaryota</taxon>
        <taxon>Sar</taxon>
        <taxon>Alveolata</taxon>
        <taxon>Apicomplexa</taxon>
        <taxon>Aconoidasida</taxon>
        <taxon>Haemosporida</taxon>
        <taxon>Plasmodiidae</taxon>
        <taxon>Plasmodium</taxon>
        <taxon>Plasmodium (Plasmodium)</taxon>
    </lineage>
</organism>
<dbReference type="EMBL" id="KQ001646">
    <property type="protein sequence ID" value="KJP90084.1"/>
    <property type="molecule type" value="Genomic_DNA"/>
</dbReference>